<dbReference type="PANTHER" id="PTHR48094:SF11">
    <property type="entry name" value="GLUTATHIONE-INDEPENDENT GLYOXALASE HSP31-RELATED"/>
    <property type="match status" value="1"/>
</dbReference>
<dbReference type="GO" id="GO:0019243">
    <property type="term" value="P:methylglyoxal catabolic process to D-lactate via S-lactoyl-glutathione"/>
    <property type="evidence" value="ECO:0007669"/>
    <property type="project" value="TreeGrafter"/>
</dbReference>
<dbReference type="InterPro" id="IPR029062">
    <property type="entry name" value="Class_I_gatase-like"/>
</dbReference>
<dbReference type="Proteomes" id="UP000306223">
    <property type="component" value="Unassembled WGS sequence"/>
</dbReference>
<keyword evidence="5" id="KW-0315">Glutamine amidotransferase</keyword>
<dbReference type="AlphaFoldDB" id="A0A4U0RFY6"/>
<evidence type="ECO:0000256" key="3">
    <source>
        <dbReference type="ARBA" id="ARBA00038493"/>
    </source>
</evidence>
<dbReference type="GO" id="GO:0016740">
    <property type="term" value="F:transferase activity"/>
    <property type="evidence" value="ECO:0007669"/>
    <property type="project" value="UniProtKB-KW"/>
</dbReference>
<organism evidence="5 6">
    <name type="scientific">Paracoccus hibiscisoli</name>
    <dbReference type="NCBI Taxonomy" id="2023261"/>
    <lineage>
        <taxon>Bacteria</taxon>
        <taxon>Pseudomonadati</taxon>
        <taxon>Pseudomonadota</taxon>
        <taxon>Alphaproteobacteria</taxon>
        <taxon>Rhodobacterales</taxon>
        <taxon>Paracoccaceae</taxon>
        <taxon>Paracoccus</taxon>
    </lineage>
</organism>
<keyword evidence="6" id="KW-1185">Reference proteome</keyword>
<reference evidence="5 6" key="1">
    <citation type="submission" date="2019-04" db="EMBL/GenBank/DDBJ databases">
        <authorList>
            <person name="Li J."/>
        </authorList>
    </citation>
    <scope>NUCLEOTIDE SEQUENCE [LARGE SCALE GENOMIC DNA]</scope>
    <source>
        <strain evidence="5 6">CCTCC AB2016182</strain>
    </source>
</reference>
<dbReference type="EMBL" id="SUNH01000004">
    <property type="protein sequence ID" value="TJZ87044.1"/>
    <property type="molecule type" value="Genomic_DNA"/>
</dbReference>
<dbReference type="Pfam" id="PF01965">
    <property type="entry name" value="DJ-1_PfpI"/>
    <property type="match status" value="1"/>
</dbReference>
<keyword evidence="1" id="KW-0346">Stress response</keyword>
<dbReference type="SUPFAM" id="SSF52317">
    <property type="entry name" value="Class I glutamine amidotransferase-like"/>
    <property type="match status" value="1"/>
</dbReference>
<name>A0A4U0RFY6_9RHOB</name>
<evidence type="ECO:0000313" key="5">
    <source>
        <dbReference type="EMBL" id="TJZ87044.1"/>
    </source>
</evidence>
<dbReference type="Gene3D" id="3.40.50.880">
    <property type="match status" value="1"/>
</dbReference>
<comment type="similarity">
    <text evidence="3">Belongs to the peptidase C56 family. HSP31-like subfamily.</text>
</comment>
<feature type="domain" description="DJ-1/PfpI" evidence="4">
    <location>
        <begin position="27"/>
        <end position="221"/>
    </location>
</feature>
<evidence type="ECO:0000256" key="1">
    <source>
        <dbReference type="ARBA" id="ARBA00023016"/>
    </source>
</evidence>
<dbReference type="GO" id="GO:0019172">
    <property type="term" value="F:glyoxalase III activity"/>
    <property type="evidence" value="ECO:0007669"/>
    <property type="project" value="TreeGrafter"/>
</dbReference>
<keyword evidence="5" id="KW-0808">Transferase</keyword>
<dbReference type="GO" id="GO:0005737">
    <property type="term" value="C:cytoplasm"/>
    <property type="evidence" value="ECO:0007669"/>
    <property type="project" value="TreeGrafter"/>
</dbReference>
<evidence type="ECO:0000256" key="2">
    <source>
        <dbReference type="ARBA" id="ARBA00023239"/>
    </source>
</evidence>
<dbReference type="InterPro" id="IPR002818">
    <property type="entry name" value="DJ-1/PfpI"/>
</dbReference>
<dbReference type="InterPro" id="IPR050325">
    <property type="entry name" value="Prot/Nucl_acid_deglycase"/>
</dbReference>
<evidence type="ECO:0000313" key="6">
    <source>
        <dbReference type="Proteomes" id="UP000306223"/>
    </source>
</evidence>
<dbReference type="CDD" id="cd03141">
    <property type="entry name" value="GATase1_Hsp31_like"/>
    <property type="match status" value="1"/>
</dbReference>
<dbReference type="RefSeq" id="WP_136855100.1">
    <property type="nucleotide sequence ID" value="NZ_SUNH01000004.1"/>
</dbReference>
<dbReference type="OrthoDB" id="9792284at2"/>
<sequence>MPKALFILTSHDTLGETGKPTGFYWEELAAPYWILADAGWQIELASIKGGKPPADPSSEEGDAMTDEVRRLLADEAAMNKLAHTQKVDDVDISGCDIVYLPGGHGTMWDLPKSQALGDLLARAWDKGAVIGAVCHGPAGLLSARLSSGDPLVHGRRVAGFTNSEEDAVGLSDAVPFLLEDQLKAQGGKHEKGPDWAPFALADGKLVTGQNPASSARVAELMLEAAGTTPAAD</sequence>
<keyword evidence="2" id="KW-0456">Lyase</keyword>
<accession>A0A4U0RFY6</accession>
<evidence type="ECO:0000259" key="4">
    <source>
        <dbReference type="Pfam" id="PF01965"/>
    </source>
</evidence>
<proteinExistence type="inferred from homology"/>
<comment type="caution">
    <text evidence="5">The sequence shown here is derived from an EMBL/GenBank/DDBJ whole genome shotgun (WGS) entry which is preliminary data.</text>
</comment>
<dbReference type="PANTHER" id="PTHR48094">
    <property type="entry name" value="PROTEIN/NUCLEIC ACID DEGLYCASE DJ-1-RELATED"/>
    <property type="match status" value="1"/>
</dbReference>
<protein>
    <submittedName>
        <fullName evidence="5">Type 1 glutamine amidotransferase domain-containing protein</fullName>
    </submittedName>
</protein>
<gene>
    <name evidence="5" type="ORF">FA740_01980</name>
</gene>